<dbReference type="EC" id="3.1.2.-" evidence="3"/>
<keyword evidence="1" id="KW-0472">Membrane</keyword>
<evidence type="ECO:0000259" key="2">
    <source>
        <dbReference type="Pfam" id="PF13472"/>
    </source>
</evidence>
<gene>
    <name evidence="3" type="primary">tesA</name>
    <name evidence="3" type="ORF">Pan54_47400</name>
</gene>
<accession>A0A5C5XLZ4</accession>
<evidence type="ECO:0000313" key="3">
    <source>
        <dbReference type="EMBL" id="TWT63980.1"/>
    </source>
</evidence>
<reference evidence="3 4" key="1">
    <citation type="submission" date="2019-02" db="EMBL/GenBank/DDBJ databases">
        <title>Deep-cultivation of Planctomycetes and their phenomic and genomic characterization uncovers novel biology.</title>
        <authorList>
            <person name="Wiegand S."/>
            <person name="Jogler M."/>
            <person name="Boedeker C."/>
            <person name="Pinto D."/>
            <person name="Vollmers J."/>
            <person name="Rivas-Marin E."/>
            <person name="Kohn T."/>
            <person name="Peeters S.H."/>
            <person name="Heuer A."/>
            <person name="Rast P."/>
            <person name="Oberbeckmann S."/>
            <person name="Bunk B."/>
            <person name="Jeske O."/>
            <person name="Meyerdierks A."/>
            <person name="Storesund J.E."/>
            <person name="Kallscheuer N."/>
            <person name="Luecker S."/>
            <person name="Lage O.M."/>
            <person name="Pohl T."/>
            <person name="Merkel B.J."/>
            <person name="Hornburger P."/>
            <person name="Mueller R.-W."/>
            <person name="Bruemmer F."/>
            <person name="Labrenz M."/>
            <person name="Spormann A.M."/>
            <person name="Op Den Camp H."/>
            <person name="Overmann J."/>
            <person name="Amann R."/>
            <person name="Jetten M.S.M."/>
            <person name="Mascher T."/>
            <person name="Medema M.H."/>
            <person name="Devos D.P."/>
            <person name="Kaster A.-K."/>
            <person name="Ovreas L."/>
            <person name="Rohde M."/>
            <person name="Galperin M.Y."/>
            <person name="Jogler C."/>
        </authorList>
    </citation>
    <scope>NUCLEOTIDE SEQUENCE [LARGE SCALE GENOMIC DNA]</scope>
    <source>
        <strain evidence="3 4">Pan54</strain>
    </source>
</reference>
<protein>
    <submittedName>
        <fullName evidence="3">Acyl-CoA thioesterase I</fullName>
        <ecNumber evidence="3">3.1.2.-</ecNumber>
    </submittedName>
</protein>
<dbReference type="PANTHER" id="PTHR30383:SF5">
    <property type="entry name" value="SGNH HYDROLASE-TYPE ESTERASE DOMAIN-CONTAINING PROTEIN"/>
    <property type="match status" value="1"/>
</dbReference>
<dbReference type="Proteomes" id="UP000316095">
    <property type="component" value="Unassembled WGS sequence"/>
</dbReference>
<dbReference type="Pfam" id="PF13472">
    <property type="entry name" value="Lipase_GDSL_2"/>
    <property type="match status" value="1"/>
</dbReference>
<dbReference type="RefSeq" id="WP_146505741.1">
    <property type="nucleotide sequence ID" value="NZ_SJPG01000001.1"/>
</dbReference>
<dbReference type="GO" id="GO:0004622">
    <property type="term" value="F:phosphatidylcholine lysophospholipase activity"/>
    <property type="evidence" value="ECO:0007669"/>
    <property type="project" value="TreeGrafter"/>
</dbReference>
<sequence>MNSLILYHLLSGQAFFSGALLIVIAAGFSLFPKRKSLAITFCLIGIILIAISGTPFSLPMYLIAAITITAWLGGMRSKKWNRYFAIGLISLLLGMAIYELTYQFSPKLQPVSKRSIAIIGDSVTAGLDDGTIAWPTLLLKEHQLEIEDVSHVGETASSAYKRIENQRIDSLVLIIEIGGNDLLGSTSAEKFENDLRKLLERACDSDRQVVMFELPLPPFRNAYGAIQRRLANKFRVQLIPKRKFLSILLPEESTLDSIHLSQAGQKRMAETVWGVIQSAFEKSN</sequence>
<dbReference type="Gene3D" id="3.40.50.1110">
    <property type="entry name" value="SGNH hydrolase"/>
    <property type="match status" value="1"/>
</dbReference>
<feature type="transmembrane region" description="Helical" evidence="1">
    <location>
        <begin position="6"/>
        <end position="31"/>
    </location>
</feature>
<dbReference type="AlphaFoldDB" id="A0A5C5XLZ4"/>
<dbReference type="InterPro" id="IPR051532">
    <property type="entry name" value="Ester_Hydrolysis_Enzymes"/>
</dbReference>
<evidence type="ECO:0000313" key="4">
    <source>
        <dbReference type="Proteomes" id="UP000316095"/>
    </source>
</evidence>
<dbReference type="EMBL" id="SJPG01000001">
    <property type="protein sequence ID" value="TWT63980.1"/>
    <property type="molecule type" value="Genomic_DNA"/>
</dbReference>
<comment type="caution">
    <text evidence="3">The sequence shown here is derived from an EMBL/GenBank/DDBJ whole genome shotgun (WGS) entry which is preliminary data.</text>
</comment>
<dbReference type="PANTHER" id="PTHR30383">
    <property type="entry name" value="THIOESTERASE 1/PROTEASE 1/LYSOPHOSPHOLIPASE L1"/>
    <property type="match status" value="1"/>
</dbReference>
<keyword evidence="1" id="KW-1133">Transmembrane helix</keyword>
<keyword evidence="3" id="KW-0378">Hydrolase</keyword>
<dbReference type="InterPro" id="IPR036514">
    <property type="entry name" value="SGNH_hydro_sf"/>
</dbReference>
<keyword evidence="1" id="KW-0812">Transmembrane</keyword>
<dbReference type="OrthoDB" id="272324at2"/>
<dbReference type="SUPFAM" id="SSF52266">
    <property type="entry name" value="SGNH hydrolase"/>
    <property type="match status" value="1"/>
</dbReference>
<feature type="transmembrane region" description="Helical" evidence="1">
    <location>
        <begin position="83"/>
        <end position="104"/>
    </location>
</feature>
<keyword evidence="4" id="KW-1185">Reference proteome</keyword>
<name>A0A5C5XLZ4_9PLAN</name>
<feature type="transmembrane region" description="Helical" evidence="1">
    <location>
        <begin position="38"/>
        <end position="71"/>
    </location>
</feature>
<evidence type="ECO:0000256" key="1">
    <source>
        <dbReference type="SAM" id="Phobius"/>
    </source>
</evidence>
<dbReference type="InterPro" id="IPR013830">
    <property type="entry name" value="SGNH_hydro"/>
</dbReference>
<proteinExistence type="predicted"/>
<feature type="domain" description="SGNH hydrolase-type esterase" evidence="2">
    <location>
        <begin position="119"/>
        <end position="267"/>
    </location>
</feature>
<organism evidence="3 4">
    <name type="scientific">Rubinisphaera italica</name>
    <dbReference type="NCBI Taxonomy" id="2527969"/>
    <lineage>
        <taxon>Bacteria</taxon>
        <taxon>Pseudomonadati</taxon>
        <taxon>Planctomycetota</taxon>
        <taxon>Planctomycetia</taxon>
        <taxon>Planctomycetales</taxon>
        <taxon>Planctomycetaceae</taxon>
        <taxon>Rubinisphaera</taxon>
    </lineage>
</organism>